<keyword evidence="3" id="KW-0677">Repeat</keyword>
<dbReference type="EC" id="3.2.2.6" evidence="1"/>
<dbReference type="PROSITE" id="PS50104">
    <property type="entry name" value="TIR"/>
    <property type="match status" value="1"/>
</dbReference>
<protein>
    <recommendedName>
        <fullName evidence="1">ADP-ribosyl cyclase/cyclic ADP-ribose hydrolase</fullName>
        <ecNumber evidence="1">3.2.2.6</ecNumber>
    </recommendedName>
</protein>
<evidence type="ECO:0000256" key="5">
    <source>
        <dbReference type="ARBA" id="ARBA00022821"/>
    </source>
</evidence>
<dbReference type="InterPro" id="IPR027417">
    <property type="entry name" value="P-loop_NTPase"/>
</dbReference>
<dbReference type="Gene3D" id="3.40.50.300">
    <property type="entry name" value="P-loop containing nucleotide triphosphate hydrolases"/>
    <property type="match status" value="1"/>
</dbReference>
<dbReference type="SUPFAM" id="SSF52200">
    <property type="entry name" value="Toll/Interleukin receptor TIR domain"/>
    <property type="match status" value="1"/>
</dbReference>
<evidence type="ECO:0000256" key="6">
    <source>
        <dbReference type="ARBA" id="ARBA00023027"/>
    </source>
</evidence>
<dbReference type="SUPFAM" id="SSF46785">
    <property type="entry name" value="Winged helix' DNA-binding domain"/>
    <property type="match status" value="1"/>
</dbReference>
<dbReference type="InterPro" id="IPR001611">
    <property type="entry name" value="Leu-rich_rpt"/>
</dbReference>
<dbReference type="InterPro" id="IPR036390">
    <property type="entry name" value="WH_DNA-bd_sf"/>
</dbReference>
<keyword evidence="9" id="KW-1185">Reference proteome</keyword>
<dbReference type="InterPro" id="IPR044974">
    <property type="entry name" value="Disease_R_plants"/>
</dbReference>
<dbReference type="SUPFAM" id="SSF52540">
    <property type="entry name" value="P-loop containing nucleoside triphosphate hydrolases"/>
    <property type="match status" value="1"/>
</dbReference>
<dbReference type="GO" id="GO:0006952">
    <property type="term" value="P:defense response"/>
    <property type="evidence" value="ECO:0007669"/>
    <property type="project" value="UniProtKB-KW"/>
</dbReference>
<dbReference type="Gene3D" id="1.10.8.430">
    <property type="entry name" value="Helical domain of apoptotic protease-activating factors"/>
    <property type="match status" value="1"/>
</dbReference>
<dbReference type="GO" id="GO:0061809">
    <property type="term" value="F:NAD+ nucleosidase activity, cyclic ADP-ribose generating"/>
    <property type="evidence" value="ECO:0007669"/>
    <property type="project" value="UniProtKB-EC"/>
</dbReference>
<gene>
    <name evidence="10" type="primary">LOC107789673</name>
</gene>
<dbReference type="Pfam" id="PF01582">
    <property type="entry name" value="TIR"/>
    <property type="match status" value="1"/>
</dbReference>
<dbReference type="GO" id="GO:0007165">
    <property type="term" value="P:signal transduction"/>
    <property type="evidence" value="ECO:0007669"/>
    <property type="project" value="InterPro"/>
</dbReference>
<dbReference type="InterPro" id="IPR058192">
    <property type="entry name" value="WHD_ROQ1-like"/>
</dbReference>
<evidence type="ECO:0000256" key="3">
    <source>
        <dbReference type="ARBA" id="ARBA00022737"/>
    </source>
</evidence>
<dbReference type="InterPro" id="IPR032675">
    <property type="entry name" value="LRR_dom_sf"/>
</dbReference>
<accession>A0A1S3ZRV6</accession>
<dbReference type="OrthoDB" id="1357022at2759"/>
<dbReference type="InterPro" id="IPR042197">
    <property type="entry name" value="Apaf_helical"/>
</dbReference>
<comment type="catalytic activity">
    <reaction evidence="7">
        <text>NAD(+) + H2O = ADP-D-ribose + nicotinamide + H(+)</text>
        <dbReference type="Rhea" id="RHEA:16301"/>
        <dbReference type="ChEBI" id="CHEBI:15377"/>
        <dbReference type="ChEBI" id="CHEBI:15378"/>
        <dbReference type="ChEBI" id="CHEBI:17154"/>
        <dbReference type="ChEBI" id="CHEBI:57540"/>
        <dbReference type="ChEBI" id="CHEBI:57967"/>
        <dbReference type="EC" id="3.2.2.6"/>
    </reaction>
    <physiologicalReaction direction="left-to-right" evidence="7">
        <dbReference type="Rhea" id="RHEA:16302"/>
    </physiologicalReaction>
</comment>
<keyword evidence="5" id="KW-0611">Plant defense</keyword>
<dbReference type="SUPFAM" id="SSF52058">
    <property type="entry name" value="L domain-like"/>
    <property type="match status" value="1"/>
</dbReference>
<reference evidence="10" key="2">
    <citation type="submission" date="2025-08" db="UniProtKB">
        <authorList>
            <consortium name="RefSeq"/>
        </authorList>
    </citation>
    <scope>IDENTIFICATION</scope>
    <source>
        <tissue evidence="10">Leaf</tissue>
    </source>
</reference>
<dbReference type="InterPro" id="IPR045344">
    <property type="entry name" value="C-JID"/>
</dbReference>
<dbReference type="PaxDb" id="4097-A0A1S3ZRV6"/>
<dbReference type="KEGG" id="nta:107789673"/>
<dbReference type="RefSeq" id="XP_016467018.1">
    <property type="nucleotide sequence ID" value="XM_016611532.1"/>
</dbReference>
<dbReference type="PRINTS" id="PR00364">
    <property type="entry name" value="DISEASERSIST"/>
</dbReference>
<dbReference type="GeneID" id="107789673"/>
<sequence>MPLAKSQSEKMSQFVHHVFLSSRSKEISKTFGDHLQTALLNAGIRAFKFDEELEEEEEHQKKLQKVIQESRILIVVFSKDYASSERCLDELVYSLESKKRFGHFVLPVFYDVDPSEVRKQKGSFEEAFFRYEEKYKTENNERRKKWMEKVDKWRAAFREVADLGGMVLQNQADGYESRFIQEIVKVVASKMNRTILSVALHPIGIDSRVKDLNLWLQEESTTVDILAIHGMGGIGKSTIAKTAYNLNFDRFEGSSFLADVRKALEKYDGLARLQRQLLSNILGKNVEKLYNVNEGAVKIQEAISCKRVLVVLDDVDELDQLNAVLGMRQLFYPGSKIIITTRNGHLLNSSEACRCKMYKLNSLDARESLQLFSWHAFGEKYPPLDYMNLSRDVIVHCQGIPLALKVLGSSLCDRSTEVWESALRKLKAIPDSKTLEKLRISYECLPDDNVQNLFLDIVCFFVGKDKDYAVTILDGCGFFSVVGIQILVDRCLLAITDNKKLMVHQLLQDMGREIIRKESPREPWKRSRIWLHKDAFNILQANTGTENIQGLVLDMRLLKEVKYVGSNLRVNDARHNRSNDPAGERSLVVSDINSQKRRRLTVFKLFTNVFSEISNGVQFELDAFSKMKKLRILQLTDTRFTGSYSWFPKNLRSLHWRGFYLKSIPKDFPLESLVALDMRHSSLEQAWIGTRVLKLLKVLNLSHSHFLGRTPDFSGLPNLERLILKDCIRLFSIDESIGDVKALVLLNLRDCKNLRNLPRSFCKLKSLETLNISGCSRLSISTMELGKLESLTTLNADEISYNQEKSWTALWQSWSSKLRKSPDCNLSSLSSSLVNLSLAKCRLTDDFLSVGLCNLSSLRHLNLSENLICNLPQNITNLSMLQELWLDACSSLQSLPKLPPSLIKLKAIDCTSLERVTNLPNLWETQTLLLDVTGSEKLTEIPGLFKLEPVGNFKEEMLNILGHLNLEDIENAEVELFNRLTDTKRKYPVQGLHEFGIFSTYFLGSEIPSWFSNKGEESILTLKVDSHTNTKIIGLNICVVYSRSTHHRFQRWGENQLGNWYSFFIKLSNVTSGDKWIYAPTFIGIPGSNEDLTFLCHWKFGKYIQAGDEINVSVLGWSYTFQMKEFGVSIECDRPETDQHLTSTSESKELAIQHGYPSTSMQEHCVMGSYMPVYQVAARHYYFSHPDYFLLKSNEHTAVRSILYENLFEDFVHSTTGTKDAGAEDDSDFDFDDENYTEEAALAELEDNLEWPW</sequence>
<keyword evidence="4" id="KW-0378">Hydrolase</keyword>
<keyword evidence="6" id="KW-0520">NAD</keyword>
<dbReference type="InterPro" id="IPR002182">
    <property type="entry name" value="NB-ARC"/>
</dbReference>
<feature type="domain" description="TIR" evidence="8">
    <location>
        <begin position="14"/>
        <end position="191"/>
    </location>
</feature>
<organism evidence="9 10">
    <name type="scientific">Nicotiana tabacum</name>
    <name type="common">Common tobacco</name>
    <dbReference type="NCBI Taxonomy" id="4097"/>
    <lineage>
        <taxon>Eukaryota</taxon>
        <taxon>Viridiplantae</taxon>
        <taxon>Streptophyta</taxon>
        <taxon>Embryophyta</taxon>
        <taxon>Tracheophyta</taxon>
        <taxon>Spermatophyta</taxon>
        <taxon>Magnoliopsida</taxon>
        <taxon>eudicotyledons</taxon>
        <taxon>Gunneridae</taxon>
        <taxon>Pentapetalae</taxon>
        <taxon>asterids</taxon>
        <taxon>lamiids</taxon>
        <taxon>Solanales</taxon>
        <taxon>Solanaceae</taxon>
        <taxon>Nicotianoideae</taxon>
        <taxon>Nicotianeae</taxon>
        <taxon>Nicotiana</taxon>
    </lineage>
</organism>
<dbReference type="GO" id="GO:0043531">
    <property type="term" value="F:ADP binding"/>
    <property type="evidence" value="ECO:0007669"/>
    <property type="project" value="InterPro"/>
</dbReference>
<dbReference type="InterPro" id="IPR035897">
    <property type="entry name" value="Toll_tir_struct_dom_sf"/>
</dbReference>
<dbReference type="RefSeq" id="XP_016467018.1">
    <property type="nucleotide sequence ID" value="XM_016611532.2"/>
</dbReference>
<dbReference type="OMA" id="NENDVIW"/>
<dbReference type="Gene3D" id="3.40.50.10140">
    <property type="entry name" value="Toll/interleukin-1 receptor homology (TIR) domain"/>
    <property type="match status" value="1"/>
</dbReference>
<evidence type="ECO:0000313" key="10">
    <source>
        <dbReference type="RefSeq" id="XP_016467018.1"/>
    </source>
</evidence>
<proteinExistence type="predicted"/>
<evidence type="ECO:0000256" key="7">
    <source>
        <dbReference type="ARBA" id="ARBA00047304"/>
    </source>
</evidence>
<dbReference type="InterPro" id="IPR000157">
    <property type="entry name" value="TIR_dom"/>
</dbReference>
<dbReference type="Pfam" id="PF23282">
    <property type="entry name" value="WHD_ROQ1"/>
    <property type="match status" value="1"/>
</dbReference>
<evidence type="ECO:0000259" key="8">
    <source>
        <dbReference type="PROSITE" id="PS50104"/>
    </source>
</evidence>
<dbReference type="AlphaFoldDB" id="A0A1S3ZRV6"/>
<dbReference type="Proteomes" id="UP000790787">
    <property type="component" value="Chromosome 9"/>
</dbReference>
<dbReference type="Pfam" id="PF20160">
    <property type="entry name" value="C-JID"/>
    <property type="match status" value="1"/>
</dbReference>
<dbReference type="PANTHER" id="PTHR11017:SF586">
    <property type="entry name" value="ADP-RIBOSYL CYCLASE_CYCLIC ADP-RIBOSE HYDROLASE"/>
    <property type="match status" value="1"/>
</dbReference>
<reference evidence="9" key="1">
    <citation type="journal article" date="2014" name="Nat. Commun.">
        <title>The tobacco genome sequence and its comparison with those of tomato and potato.</title>
        <authorList>
            <person name="Sierro N."/>
            <person name="Battey J.N."/>
            <person name="Ouadi S."/>
            <person name="Bakaher N."/>
            <person name="Bovet L."/>
            <person name="Willig A."/>
            <person name="Goepfert S."/>
            <person name="Peitsch M.C."/>
            <person name="Ivanov N.V."/>
        </authorList>
    </citation>
    <scope>NUCLEOTIDE SEQUENCE [LARGE SCALE GENOMIC DNA]</scope>
</reference>
<dbReference type="SMART" id="SM00255">
    <property type="entry name" value="TIR"/>
    <property type="match status" value="1"/>
</dbReference>
<dbReference type="Pfam" id="PF00931">
    <property type="entry name" value="NB-ARC"/>
    <property type="match status" value="1"/>
</dbReference>
<evidence type="ECO:0000256" key="4">
    <source>
        <dbReference type="ARBA" id="ARBA00022801"/>
    </source>
</evidence>
<evidence type="ECO:0000256" key="1">
    <source>
        <dbReference type="ARBA" id="ARBA00011982"/>
    </source>
</evidence>
<evidence type="ECO:0000313" key="9">
    <source>
        <dbReference type="Proteomes" id="UP000790787"/>
    </source>
</evidence>
<dbReference type="Gene3D" id="3.80.10.10">
    <property type="entry name" value="Ribonuclease Inhibitor"/>
    <property type="match status" value="2"/>
</dbReference>
<name>A0A1S3ZRV6_TOBAC</name>
<keyword evidence="2" id="KW-0433">Leucine-rich repeat</keyword>
<dbReference type="PROSITE" id="PS51450">
    <property type="entry name" value="LRR"/>
    <property type="match status" value="1"/>
</dbReference>
<dbReference type="PANTHER" id="PTHR11017">
    <property type="entry name" value="LEUCINE-RICH REPEAT-CONTAINING PROTEIN"/>
    <property type="match status" value="1"/>
</dbReference>
<evidence type="ECO:0000256" key="2">
    <source>
        <dbReference type="ARBA" id="ARBA00022614"/>
    </source>
</evidence>
<dbReference type="STRING" id="4097.A0A1S3ZRV6"/>